<dbReference type="PRINTS" id="PR00344">
    <property type="entry name" value="BCTRLSENSOR"/>
</dbReference>
<keyword evidence="13" id="KW-1185">Reference proteome</keyword>
<dbReference type="InterPro" id="IPR001789">
    <property type="entry name" value="Sig_transdc_resp-reg_receiver"/>
</dbReference>
<evidence type="ECO:0000259" key="9">
    <source>
        <dbReference type="PROSITE" id="PS50109"/>
    </source>
</evidence>
<evidence type="ECO:0000256" key="8">
    <source>
        <dbReference type="SAM" id="Phobius"/>
    </source>
</evidence>
<dbReference type="SUPFAM" id="SSF47384">
    <property type="entry name" value="Homodimeric domain of signal transducing histidine kinase"/>
    <property type="match status" value="1"/>
</dbReference>
<evidence type="ECO:0000313" key="12">
    <source>
        <dbReference type="EMBL" id="MCG2418873.1"/>
    </source>
</evidence>
<evidence type="ECO:0000259" key="10">
    <source>
        <dbReference type="PROSITE" id="PS50110"/>
    </source>
</evidence>
<feature type="modified residue" description="4-aspartylphosphate" evidence="6">
    <location>
        <position position="619"/>
    </location>
</feature>
<feature type="domain" description="Histidine kinase" evidence="9">
    <location>
        <begin position="329"/>
        <end position="550"/>
    </location>
</feature>
<dbReference type="InterPro" id="IPR036890">
    <property type="entry name" value="HATPase_C_sf"/>
</dbReference>
<dbReference type="CDD" id="cd17546">
    <property type="entry name" value="REC_hyHK_CKI1_RcsC-like"/>
    <property type="match status" value="1"/>
</dbReference>
<accession>A0A9X1QXF1</accession>
<feature type="transmembrane region" description="Helical" evidence="8">
    <location>
        <begin position="265"/>
        <end position="285"/>
    </location>
</feature>
<dbReference type="SMART" id="SM00387">
    <property type="entry name" value="HATPase_c"/>
    <property type="match status" value="1"/>
</dbReference>
<dbReference type="InterPro" id="IPR036097">
    <property type="entry name" value="HisK_dim/P_sf"/>
</dbReference>
<evidence type="ECO:0000256" key="6">
    <source>
        <dbReference type="PROSITE-ProRule" id="PRU00169"/>
    </source>
</evidence>
<dbReference type="GO" id="GO:0009927">
    <property type="term" value="F:histidine phosphotransfer kinase activity"/>
    <property type="evidence" value="ECO:0007669"/>
    <property type="project" value="TreeGrafter"/>
</dbReference>
<gene>
    <name evidence="12" type="ORF">K8089_07545</name>
</gene>
<evidence type="ECO:0000256" key="5">
    <source>
        <dbReference type="ARBA" id="ARBA00022777"/>
    </source>
</evidence>
<dbReference type="RefSeq" id="WP_237602663.1">
    <property type="nucleotide sequence ID" value="NZ_JAIRBA010000011.1"/>
</dbReference>
<feature type="coiled-coil region" evidence="7">
    <location>
        <begin position="292"/>
        <end position="322"/>
    </location>
</feature>
<name>A0A9X1QXF1_9FLAO</name>
<dbReference type="InterPro" id="IPR003661">
    <property type="entry name" value="HisK_dim/P_dom"/>
</dbReference>
<keyword evidence="4" id="KW-0808">Transferase</keyword>
<dbReference type="Pfam" id="PF02518">
    <property type="entry name" value="HATPase_c"/>
    <property type="match status" value="1"/>
</dbReference>
<keyword evidence="5" id="KW-0418">Kinase</keyword>
<dbReference type="PROSITE" id="PS50110">
    <property type="entry name" value="RESPONSE_REGULATORY"/>
    <property type="match status" value="1"/>
</dbReference>
<dbReference type="EC" id="2.7.13.3" evidence="2"/>
<keyword evidence="7" id="KW-0175">Coiled coil</keyword>
<feature type="domain" description="Response regulatory" evidence="10">
    <location>
        <begin position="570"/>
        <end position="684"/>
    </location>
</feature>
<dbReference type="InterPro" id="IPR005467">
    <property type="entry name" value="His_kinase_dom"/>
</dbReference>
<dbReference type="CDD" id="cd16922">
    <property type="entry name" value="HATPase_EvgS-ArcB-TorS-like"/>
    <property type="match status" value="1"/>
</dbReference>
<evidence type="ECO:0000256" key="1">
    <source>
        <dbReference type="ARBA" id="ARBA00000085"/>
    </source>
</evidence>
<dbReference type="AlphaFoldDB" id="A0A9X1QXF1"/>
<dbReference type="PROSITE" id="PS50839">
    <property type="entry name" value="CHASE"/>
    <property type="match status" value="1"/>
</dbReference>
<dbReference type="PANTHER" id="PTHR43047:SF66">
    <property type="entry name" value="HISKA"/>
    <property type="match status" value="1"/>
</dbReference>
<dbReference type="SMART" id="SM00388">
    <property type="entry name" value="HisKA"/>
    <property type="match status" value="1"/>
</dbReference>
<keyword evidence="8" id="KW-1133">Transmembrane helix</keyword>
<evidence type="ECO:0000256" key="2">
    <source>
        <dbReference type="ARBA" id="ARBA00012438"/>
    </source>
</evidence>
<dbReference type="PANTHER" id="PTHR43047">
    <property type="entry name" value="TWO-COMPONENT HISTIDINE PROTEIN KINASE"/>
    <property type="match status" value="1"/>
</dbReference>
<dbReference type="InterPro" id="IPR006189">
    <property type="entry name" value="CHASE_dom"/>
</dbReference>
<dbReference type="InterPro" id="IPR004358">
    <property type="entry name" value="Sig_transdc_His_kin-like_C"/>
</dbReference>
<protein>
    <recommendedName>
        <fullName evidence="2">histidine kinase</fullName>
        <ecNumber evidence="2">2.7.13.3</ecNumber>
    </recommendedName>
</protein>
<dbReference type="Gene3D" id="1.10.287.130">
    <property type="match status" value="1"/>
</dbReference>
<dbReference type="PROSITE" id="PS50109">
    <property type="entry name" value="HIS_KIN"/>
    <property type="match status" value="1"/>
</dbReference>
<dbReference type="GO" id="GO:0005886">
    <property type="term" value="C:plasma membrane"/>
    <property type="evidence" value="ECO:0007669"/>
    <property type="project" value="TreeGrafter"/>
</dbReference>
<evidence type="ECO:0000313" key="13">
    <source>
        <dbReference type="Proteomes" id="UP001139461"/>
    </source>
</evidence>
<organism evidence="12 13">
    <name type="scientific">Aequorivita vitellina</name>
    <dbReference type="NCBI Taxonomy" id="2874475"/>
    <lineage>
        <taxon>Bacteria</taxon>
        <taxon>Pseudomonadati</taxon>
        <taxon>Bacteroidota</taxon>
        <taxon>Flavobacteriia</taxon>
        <taxon>Flavobacteriales</taxon>
        <taxon>Flavobacteriaceae</taxon>
        <taxon>Aequorivita</taxon>
    </lineage>
</organism>
<dbReference type="CDD" id="cd00082">
    <property type="entry name" value="HisKA"/>
    <property type="match status" value="1"/>
</dbReference>
<dbReference type="FunFam" id="3.30.565.10:FF:000010">
    <property type="entry name" value="Sensor histidine kinase RcsC"/>
    <property type="match status" value="1"/>
</dbReference>
<comment type="caution">
    <text evidence="12">The sequence shown here is derived from an EMBL/GenBank/DDBJ whole genome shotgun (WGS) entry which is preliminary data.</text>
</comment>
<dbReference type="SUPFAM" id="SSF55874">
    <property type="entry name" value="ATPase domain of HSP90 chaperone/DNA topoisomerase II/histidine kinase"/>
    <property type="match status" value="1"/>
</dbReference>
<dbReference type="InterPro" id="IPR003594">
    <property type="entry name" value="HATPase_dom"/>
</dbReference>
<dbReference type="Gene3D" id="3.30.565.10">
    <property type="entry name" value="Histidine kinase-like ATPase, C-terminal domain"/>
    <property type="match status" value="1"/>
</dbReference>
<evidence type="ECO:0000256" key="7">
    <source>
        <dbReference type="SAM" id="Coils"/>
    </source>
</evidence>
<feature type="transmembrane region" description="Helical" evidence="8">
    <location>
        <begin position="15"/>
        <end position="37"/>
    </location>
</feature>
<keyword evidence="3 6" id="KW-0597">Phosphoprotein</keyword>
<keyword evidence="8" id="KW-0812">Transmembrane</keyword>
<dbReference type="Pfam" id="PF00512">
    <property type="entry name" value="HisKA"/>
    <property type="match status" value="1"/>
</dbReference>
<feature type="domain" description="CHASE" evidence="11">
    <location>
        <begin position="114"/>
        <end position="197"/>
    </location>
</feature>
<sequence>MLTAKLNSFYKRYKIVIFSLVLFFFFTAISVVSYYRVINEQKQFKLRQLEIVGSLTYQDFKKIIYHNIHSLEGLRDRIVESNGNFKTFIKPDSERILKQNQSIKFVFFIDSTGVINFINPLEPNRKALNLDIKKLSYRYPDWFANSKDTLTNITSWLDLTQSGKAFLVDVPVYYNNAFQGTVSAGMDFKSQFDNISSKQNIFSILIKDNTGKTFYSYNEPNPAIFKKNQVYVKKLRPFSNRSSSTWNFEFMYDSKSELKATPLQNFILALSIFVSFLIGLLYYFYMLDKYQLKKDKAVNQRLNTLNEELKKERLKAEEASIAKTQFLSHMSHEIRTPLSAILSISEILEGKKLLASEKEFLKLMQNSSRTLLNLVNNILHIDKIESGKIELTKETFNPFITLKHIVEIYTQAAKIKGLQLTTNFADIEDTKVVMGDISRTEQIFTNLISNAVKFTDVGAITVYYEEKEVNGQLQINFRITDTGVGIDPSQLEVIFERFKQLDFGITKKHQGSGLGLAITKMLVELMGGTIHVKSKLGEGATFKVFLKFPTVDPQNKKVSRKKFRNLGHLNVLIVDDNLLNCRILEKILSKKSIKPDIAKDGDEALLKCVSKQYDLIFMDVHMPGKDGFEIVQHLRKIGNKAIILGFSADATKEAIERGIKAGMNDYLTKPIEQETLFAILGKYFF</sequence>
<comment type="catalytic activity">
    <reaction evidence="1">
        <text>ATP + protein L-histidine = ADP + protein N-phospho-L-histidine.</text>
        <dbReference type="EC" id="2.7.13.3"/>
    </reaction>
</comment>
<evidence type="ECO:0000259" key="11">
    <source>
        <dbReference type="PROSITE" id="PS50839"/>
    </source>
</evidence>
<dbReference type="InterPro" id="IPR011006">
    <property type="entry name" value="CheY-like_superfamily"/>
</dbReference>
<dbReference type="Proteomes" id="UP001139461">
    <property type="component" value="Unassembled WGS sequence"/>
</dbReference>
<dbReference type="EMBL" id="JAIRBA010000011">
    <property type="protein sequence ID" value="MCG2418873.1"/>
    <property type="molecule type" value="Genomic_DNA"/>
</dbReference>
<reference evidence="12" key="1">
    <citation type="submission" date="2021-09" db="EMBL/GenBank/DDBJ databases">
        <title>Genome of Aequorivita sp. strain F47161.</title>
        <authorList>
            <person name="Wang Y."/>
        </authorList>
    </citation>
    <scope>NUCLEOTIDE SEQUENCE</scope>
    <source>
        <strain evidence="12">F47161</strain>
    </source>
</reference>
<dbReference type="SUPFAM" id="SSF52172">
    <property type="entry name" value="CheY-like"/>
    <property type="match status" value="1"/>
</dbReference>
<proteinExistence type="predicted"/>
<evidence type="ECO:0000256" key="3">
    <source>
        <dbReference type="ARBA" id="ARBA00022553"/>
    </source>
</evidence>
<dbReference type="GO" id="GO:0000155">
    <property type="term" value="F:phosphorelay sensor kinase activity"/>
    <property type="evidence" value="ECO:0007669"/>
    <property type="project" value="InterPro"/>
</dbReference>
<keyword evidence="8" id="KW-0472">Membrane</keyword>
<dbReference type="SMART" id="SM00448">
    <property type="entry name" value="REC"/>
    <property type="match status" value="1"/>
</dbReference>
<dbReference type="Gene3D" id="3.40.50.2300">
    <property type="match status" value="1"/>
</dbReference>
<evidence type="ECO:0000256" key="4">
    <source>
        <dbReference type="ARBA" id="ARBA00022679"/>
    </source>
</evidence>
<dbReference type="Pfam" id="PF00072">
    <property type="entry name" value="Response_reg"/>
    <property type="match status" value="1"/>
</dbReference>